<dbReference type="Pfam" id="PF00501">
    <property type="entry name" value="AMP-binding"/>
    <property type="match status" value="1"/>
</dbReference>
<feature type="domain" description="AMP-binding enzyme C-terminal" evidence="7">
    <location>
        <begin position="398"/>
        <end position="469"/>
    </location>
</feature>
<dbReference type="InterPro" id="IPR000873">
    <property type="entry name" value="AMP-dep_synth/lig_dom"/>
</dbReference>
<keyword evidence="9" id="KW-1185">Reference proteome</keyword>
<dbReference type="InterPro" id="IPR020845">
    <property type="entry name" value="AMP-binding_CS"/>
</dbReference>
<dbReference type="Gene3D" id="3.30.300.30">
    <property type="match status" value="1"/>
</dbReference>
<dbReference type="GO" id="GO:0008756">
    <property type="term" value="F:o-succinylbenzoate-CoA ligase activity"/>
    <property type="evidence" value="ECO:0007669"/>
    <property type="project" value="UniProtKB-EC"/>
</dbReference>
<organism evidence="8 9">
    <name type="scientific">Shewanella gaetbuli</name>
    <dbReference type="NCBI Taxonomy" id="220752"/>
    <lineage>
        <taxon>Bacteria</taxon>
        <taxon>Pseudomonadati</taxon>
        <taxon>Pseudomonadota</taxon>
        <taxon>Gammaproteobacteria</taxon>
        <taxon>Alteromonadales</taxon>
        <taxon>Shewanellaceae</taxon>
        <taxon>Shewanella</taxon>
    </lineage>
</organism>
<dbReference type="PANTHER" id="PTHR43201:SF5">
    <property type="entry name" value="MEDIUM-CHAIN ACYL-COA LIGASE ACSF2, MITOCHONDRIAL"/>
    <property type="match status" value="1"/>
</dbReference>
<comment type="similarity">
    <text evidence="1">Belongs to the ATP-dependent AMP-binding enzyme family.</text>
</comment>
<protein>
    <submittedName>
        <fullName evidence="8">O-succinylbenzoate--CoA ligase</fullName>
        <ecNumber evidence="8">6.2.1.26</ecNumber>
    </submittedName>
</protein>
<sequence length="487" mass="54003">MMLSPVQQAAIQHPQQPAVLLDGQTVSYQQWAQRISRLADSLKAQGLKQGDIGAIIIEPASHIGTNNNAIHTLEAINFYWACIEIGAVYFPINGRFSTQQINQLIGRFNIHHVWHNTARQTTLPQSINWLYDDNKQPLSTAKIETPHQPTKVNPHRPANIILTSGSSGTPKAAVHSLMNHLASAQGASRYIALNPNDKWLLSLPLFHVGGLAIVNRCANAGACIVIKSTKTSLDKQLIDDAISHVSMVPTQAIQMLNQHPQALHKVKALLLGGGVIEASLIERLTQQKIPAFTSYGMTEMSSQITTAKANEFGHHGRALPLRQLKLVDDIIWVKGECLFQGYLELDPQQGFTLSLPVDDQGWFCTHDRGKFNDKGQLLLLGRADNMFICGGENIQPEEIESVLLQHPLVSKAIVFGQPDAEFGLLPAAIIDYTTKQLPEDIHQQLANLVTNQLARFKRPRHWYTWPEVEQSGLKVNRKQIILAVNSQ</sequence>
<evidence type="ECO:0000256" key="2">
    <source>
        <dbReference type="ARBA" id="ARBA00022428"/>
    </source>
</evidence>
<keyword evidence="5" id="KW-0067">ATP-binding</keyword>
<dbReference type="RefSeq" id="WP_248996893.1">
    <property type="nucleotide sequence ID" value="NZ_JAKIKP010000017.1"/>
</dbReference>
<reference evidence="8" key="1">
    <citation type="submission" date="2022-01" db="EMBL/GenBank/DDBJ databases">
        <title>Whole genome-based taxonomy of the Shewanellaceae.</title>
        <authorList>
            <person name="Martin-Rodriguez A.J."/>
        </authorList>
    </citation>
    <scope>NUCLEOTIDE SEQUENCE</scope>
    <source>
        <strain evidence="8">DSM 16422</strain>
    </source>
</reference>
<dbReference type="AlphaFoldDB" id="A0A9X1ZQH2"/>
<evidence type="ECO:0000256" key="5">
    <source>
        <dbReference type="ARBA" id="ARBA00022840"/>
    </source>
</evidence>
<dbReference type="PANTHER" id="PTHR43201">
    <property type="entry name" value="ACYL-COA SYNTHETASE"/>
    <property type="match status" value="1"/>
</dbReference>
<dbReference type="Gene3D" id="3.40.50.12780">
    <property type="entry name" value="N-terminal domain of ligase-like"/>
    <property type="match status" value="1"/>
</dbReference>
<dbReference type="GO" id="GO:0005524">
    <property type="term" value="F:ATP binding"/>
    <property type="evidence" value="ECO:0007669"/>
    <property type="project" value="UniProtKB-KW"/>
</dbReference>
<dbReference type="InterPro" id="IPR045851">
    <property type="entry name" value="AMP-bd_C_sf"/>
</dbReference>
<dbReference type="Pfam" id="PF13193">
    <property type="entry name" value="AMP-binding_C"/>
    <property type="match status" value="1"/>
</dbReference>
<evidence type="ECO:0000313" key="8">
    <source>
        <dbReference type="EMBL" id="MCL1144225.1"/>
    </source>
</evidence>
<evidence type="ECO:0000313" key="9">
    <source>
        <dbReference type="Proteomes" id="UP001139333"/>
    </source>
</evidence>
<dbReference type="Proteomes" id="UP001139333">
    <property type="component" value="Unassembled WGS sequence"/>
</dbReference>
<dbReference type="InterPro" id="IPR025110">
    <property type="entry name" value="AMP-bd_C"/>
</dbReference>
<dbReference type="CDD" id="cd17630">
    <property type="entry name" value="OSB_MenE-like"/>
    <property type="match status" value="1"/>
</dbReference>
<dbReference type="EC" id="6.2.1.26" evidence="8"/>
<evidence type="ECO:0000256" key="3">
    <source>
        <dbReference type="ARBA" id="ARBA00022598"/>
    </source>
</evidence>
<gene>
    <name evidence="8" type="primary">menE</name>
    <name evidence="8" type="ORF">L2672_16220</name>
</gene>
<dbReference type="EMBL" id="JAKIKP010000017">
    <property type="protein sequence ID" value="MCL1144225.1"/>
    <property type="molecule type" value="Genomic_DNA"/>
</dbReference>
<evidence type="ECO:0000259" key="7">
    <source>
        <dbReference type="Pfam" id="PF13193"/>
    </source>
</evidence>
<proteinExistence type="inferred from homology"/>
<dbReference type="SUPFAM" id="SSF56801">
    <property type="entry name" value="Acetyl-CoA synthetase-like"/>
    <property type="match status" value="1"/>
</dbReference>
<name>A0A9X1ZQH2_9GAMM</name>
<evidence type="ECO:0000256" key="4">
    <source>
        <dbReference type="ARBA" id="ARBA00022741"/>
    </source>
</evidence>
<dbReference type="PROSITE" id="PS00455">
    <property type="entry name" value="AMP_BINDING"/>
    <property type="match status" value="1"/>
</dbReference>
<keyword evidence="2" id="KW-0474">Menaquinone biosynthesis</keyword>
<dbReference type="NCBIfam" id="TIGR01923">
    <property type="entry name" value="menE"/>
    <property type="match status" value="1"/>
</dbReference>
<keyword evidence="4" id="KW-0547">Nucleotide-binding</keyword>
<dbReference type="InterPro" id="IPR042099">
    <property type="entry name" value="ANL_N_sf"/>
</dbReference>
<dbReference type="GO" id="GO:0031956">
    <property type="term" value="F:medium-chain fatty acid-CoA ligase activity"/>
    <property type="evidence" value="ECO:0007669"/>
    <property type="project" value="TreeGrafter"/>
</dbReference>
<dbReference type="InterPro" id="IPR010192">
    <property type="entry name" value="MenE"/>
</dbReference>
<dbReference type="GO" id="GO:0009234">
    <property type="term" value="P:menaquinone biosynthetic process"/>
    <property type="evidence" value="ECO:0007669"/>
    <property type="project" value="UniProtKB-KW"/>
</dbReference>
<feature type="domain" description="AMP-dependent synthetase/ligase" evidence="6">
    <location>
        <begin position="7"/>
        <end position="343"/>
    </location>
</feature>
<dbReference type="GO" id="GO:0006631">
    <property type="term" value="P:fatty acid metabolic process"/>
    <property type="evidence" value="ECO:0007669"/>
    <property type="project" value="TreeGrafter"/>
</dbReference>
<comment type="caution">
    <text evidence="8">The sequence shown here is derived from an EMBL/GenBank/DDBJ whole genome shotgun (WGS) entry which is preliminary data.</text>
</comment>
<keyword evidence="3 8" id="KW-0436">Ligase</keyword>
<evidence type="ECO:0000259" key="6">
    <source>
        <dbReference type="Pfam" id="PF00501"/>
    </source>
</evidence>
<evidence type="ECO:0000256" key="1">
    <source>
        <dbReference type="ARBA" id="ARBA00006432"/>
    </source>
</evidence>
<accession>A0A9X1ZQH2</accession>